<dbReference type="GO" id="GO:0005634">
    <property type="term" value="C:nucleus"/>
    <property type="evidence" value="ECO:0007669"/>
    <property type="project" value="TreeGrafter"/>
</dbReference>
<dbReference type="SUPFAM" id="SSF88723">
    <property type="entry name" value="PIN domain-like"/>
    <property type="match status" value="1"/>
</dbReference>
<sequence>MEAVIELNEAGIKHILGTLASRTGSKTTLTNGVLFEALGSTGSSWQVRISASSLEEVGAAALEAVACLLPGGTPPDSWGYRDPRGALQGPFPLSRLLAWCRGGYFTGSTMVRHWETGLWMPLRAVAAAAQDGLGLRGSGAPGDPCDALPHRGDVLMADAFEADLAIIRELCDARMADDNALSHLADTATDMEGVERSPAVDLPDWREAADDQTRQGGTLCIVVDTNVLLADFDCVEKIRFQAALGKTADRTVVVIPWIVLCELDGLKSSVTDIAFSARVAINRLNDAIRRGDPFIRGQSLREFRQAASEHSFGPADGKLRATNDDRVLQCCMHLHVGPEGDDEPGRLPVPESLRVLLLSNDTNLCSKALVNGIAACSSYALRRCGDLNLVYRDLQKAHGARSHPASSEIARVGEAPVQRPVPPLVPYYAIDSMALLSPDLPLACPIHISLRREGHASPQSSAGAAVPAAAALRPWSAILPARQDLQRAPPGPRRRR</sequence>
<dbReference type="SMART" id="SM00444">
    <property type="entry name" value="GYF"/>
    <property type="match status" value="1"/>
</dbReference>
<dbReference type="InterPro" id="IPR003169">
    <property type="entry name" value="GYF"/>
</dbReference>
<dbReference type="InterPro" id="IPR052626">
    <property type="entry name" value="SWT1_Regulator"/>
</dbReference>
<dbReference type="InterPro" id="IPR035445">
    <property type="entry name" value="GYF-like_dom_sf"/>
</dbReference>
<protein>
    <submittedName>
        <fullName evidence="2">Transcriptional protein swt1</fullName>
    </submittedName>
</protein>
<dbReference type="Pfam" id="PF02213">
    <property type="entry name" value="GYF"/>
    <property type="match status" value="1"/>
</dbReference>
<dbReference type="EMBL" id="GBEZ01003848">
    <property type="protein sequence ID" value="JAC81320.1"/>
    <property type="molecule type" value="Transcribed_RNA"/>
</dbReference>
<evidence type="ECO:0000313" key="3">
    <source>
        <dbReference type="EMBL" id="JAC81320.1"/>
    </source>
</evidence>
<dbReference type="PROSITE" id="PS50829">
    <property type="entry name" value="GYF"/>
    <property type="match status" value="1"/>
</dbReference>
<evidence type="ECO:0000259" key="1">
    <source>
        <dbReference type="PROSITE" id="PS50829"/>
    </source>
</evidence>
<dbReference type="CDD" id="cd18727">
    <property type="entry name" value="PIN_Swt1-like"/>
    <property type="match status" value="1"/>
</dbReference>
<gene>
    <name evidence="2" type="ORF">TSPGSL018_15601</name>
    <name evidence="3" type="ORF">TSPGSL018_8204</name>
</gene>
<proteinExistence type="predicted"/>
<accession>A0A061R564</accession>
<name>A0A061R564_9CHLO</name>
<dbReference type="EMBL" id="GBEZ01021082">
    <property type="protein sequence ID" value="JAC65641.1"/>
    <property type="molecule type" value="Transcribed_RNA"/>
</dbReference>
<dbReference type="PANTHER" id="PTHR16161">
    <property type="entry name" value="TRANSCRIPTIONAL PROTEIN SWT1"/>
    <property type="match status" value="1"/>
</dbReference>
<dbReference type="Gene3D" id="3.30.1490.40">
    <property type="match status" value="1"/>
</dbReference>
<dbReference type="SMART" id="SM00670">
    <property type="entry name" value="PINc"/>
    <property type="match status" value="1"/>
</dbReference>
<reference evidence="2" key="1">
    <citation type="submission" date="2014-05" db="EMBL/GenBank/DDBJ databases">
        <title>The transcriptome of the halophilic microalga Tetraselmis sp. GSL018 isolated from the Great Salt Lake, Utah.</title>
        <authorList>
            <person name="Jinkerson R.E."/>
            <person name="D'Adamo S."/>
            <person name="Posewitz M.C."/>
        </authorList>
    </citation>
    <scope>NUCLEOTIDE SEQUENCE</scope>
    <source>
        <strain evidence="2">GSL018</strain>
    </source>
</reference>
<dbReference type="PANTHER" id="PTHR16161:SF0">
    <property type="entry name" value="TRANSCRIPTIONAL PROTEIN SWT1"/>
    <property type="match status" value="1"/>
</dbReference>
<organism evidence="2">
    <name type="scientific">Tetraselmis sp. GSL018</name>
    <dbReference type="NCBI Taxonomy" id="582737"/>
    <lineage>
        <taxon>Eukaryota</taxon>
        <taxon>Viridiplantae</taxon>
        <taxon>Chlorophyta</taxon>
        <taxon>core chlorophytes</taxon>
        <taxon>Chlorodendrophyceae</taxon>
        <taxon>Chlorodendrales</taxon>
        <taxon>Chlorodendraceae</taxon>
        <taxon>Tetraselmis</taxon>
    </lineage>
</organism>
<evidence type="ECO:0000313" key="2">
    <source>
        <dbReference type="EMBL" id="JAC65641.1"/>
    </source>
</evidence>
<dbReference type="Gene3D" id="3.40.50.1010">
    <property type="entry name" value="5'-nuclease"/>
    <property type="match status" value="1"/>
</dbReference>
<dbReference type="AlphaFoldDB" id="A0A061R564"/>
<feature type="domain" description="GYF" evidence="1">
    <location>
        <begin position="75"/>
        <end position="123"/>
    </location>
</feature>
<dbReference type="InterPro" id="IPR002716">
    <property type="entry name" value="PIN_dom"/>
</dbReference>
<dbReference type="SUPFAM" id="SSF55277">
    <property type="entry name" value="GYF domain"/>
    <property type="match status" value="1"/>
</dbReference>
<dbReference type="Pfam" id="PF13638">
    <property type="entry name" value="PIN_4"/>
    <property type="match status" value="1"/>
</dbReference>
<dbReference type="InterPro" id="IPR029060">
    <property type="entry name" value="PIN-like_dom_sf"/>
</dbReference>